<dbReference type="OrthoDB" id="9807350at2"/>
<evidence type="ECO:0000256" key="6">
    <source>
        <dbReference type="ARBA" id="ARBA00022989"/>
    </source>
</evidence>
<evidence type="ECO:0000256" key="4">
    <source>
        <dbReference type="ARBA" id="ARBA00022519"/>
    </source>
</evidence>
<keyword evidence="3" id="KW-1003">Cell membrane</keyword>
<dbReference type="SUPFAM" id="SSF82714">
    <property type="entry name" value="Multidrug efflux transporter AcrB TolC docking domain, DN and DC subdomains"/>
    <property type="match status" value="2"/>
</dbReference>
<reference evidence="10" key="1">
    <citation type="journal article" date="2017" name="J. Biotechnol.">
        <title>Complete genome sequence of Novosphingobium resinovorum SA1, a versatile xenobiotic-degrading bacterium capable of utilizing sulfanilic acid.</title>
        <authorList>
            <person name="Hegedus B."/>
            <person name="Kos P.B."/>
            <person name="Balint B."/>
            <person name="Maroti G."/>
            <person name="Gan H.M."/>
            <person name="Perei K."/>
            <person name="Rakhely G."/>
        </authorList>
    </citation>
    <scope>NUCLEOTIDE SEQUENCE [LARGE SCALE GENOMIC DNA]</scope>
    <source>
        <strain evidence="10">SA1</strain>
    </source>
</reference>
<feature type="transmembrane region" description="Helical" evidence="8">
    <location>
        <begin position="985"/>
        <end position="1011"/>
    </location>
</feature>
<keyword evidence="5 8" id="KW-0812">Transmembrane</keyword>
<feature type="transmembrane region" description="Helical" evidence="8">
    <location>
        <begin position="463"/>
        <end position="490"/>
    </location>
</feature>
<feature type="transmembrane region" description="Helical" evidence="8">
    <location>
        <begin position="952"/>
        <end position="973"/>
    </location>
</feature>
<feature type="transmembrane region" description="Helical" evidence="8">
    <location>
        <begin position="857"/>
        <end position="874"/>
    </location>
</feature>
<evidence type="ECO:0000256" key="1">
    <source>
        <dbReference type="ARBA" id="ARBA00004429"/>
    </source>
</evidence>
<keyword evidence="10" id="KW-1185">Reference proteome</keyword>
<sequence>MSLSAAFINRRVGTCLLAIGVVLLGLVAYLSLPISSMPQVEYPTISISASLPGASADTMATSVATPLERTLTNIPGVTQMTSSSSLGQTQITLQFDLNRNIDGAAVDVQTQINAAAGLLPKNMPNPPTYHKVNPAGASIYSLALTSDTLPLTEVDRYAENYIAQPISQLPGVGLVDYHGQLRPAVRVRVDPDRLTGLDLTLEDVRTVIGTSTVNAPKGTLNGLHQSVVLSATDQLMDAKAYRNVVVAYRNGAPIHLTDVATVENAPEDVHQAAWFQGKRAIIVDIAQSPGSNVMSTLKGIKDKLPALEASLPPSVHLAVVADRTQTITGSVNDVQLTLMITIALVVMVILVFLRNFWATLIPSLTIPLSLIATFAVMYALGYSLDNLSLMGLTIAVGFVVDDAIVVIENIMRHIEEGKSPMEAALLGSREVGFTIISMTVSLIAVFIPILAMGGLIGRLFREFAVTITVALIASGIVSLTVTPMLCGWLIRDEKGRRHGRFHRWSERWLTALNDGYERLLDVALRHQRLTVLSFVATVALTGGLYVTLPKGFFPQVDTSFVIGTIRGAPDISYEDISKRLNAVAKVTMADPDVDTVDYWAGPNPTMSDGRMILNLKPLDQRSVTADDILARLGKKIAEIPGVTQGLQVRQDIQIGARSGLAQYQYTLQDGNLHELYKWATILQDKFKTLPELQDVSSDKQASSTSMTLEIDRTTASRLGVQAQDIDNTLYDAFGQRQVATIFDPLSQYYVIEEVDPRFQLDADALTHLHVRSSTTQALVPLSSLVRVKQGVAPVTIAHQGPFPAVTLSFNLAPGVALGTAVTAIQNAEQAAGMPATVKGSFQGAAQAFQASLSTQPFLILAAIVTIYIVLGVLYESAIHPLTIISTLPSAGLGALLALMLAGKDLSIMGIIGILLLIGIVKKNAIMMIDFALHAQRERGLAAFDAIREACLLRFRPILMTTLAALLGAVPLAIGSGAGAELRQPLGIAIVGGLIVSQVLTLFTTPVIFLWFERLRVSGRRWRARKQGEGAPAQA</sequence>
<dbReference type="SUPFAM" id="SSF82693">
    <property type="entry name" value="Multidrug efflux transporter AcrB pore domain, PN1, PN2, PC1 and PC2 subdomains"/>
    <property type="match status" value="3"/>
</dbReference>
<dbReference type="FunFam" id="1.20.1640.10:FF:000001">
    <property type="entry name" value="Efflux pump membrane transporter"/>
    <property type="match status" value="1"/>
</dbReference>
<keyword evidence="4" id="KW-0997">Cell inner membrane</keyword>
<evidence type="ECO:0000313" key="9">
    <source>
        <dbReference type="EMBL" id="AOR79640.1"/>
    </source>
</evidence>
<evidence type="ECO:0000256" key="7">
    <source>
        <dbReference type="ARBA" id="ARBA00023136"/>
    </source>
</evidence>
<evidence type="ECO:0000313" key="10">
    <source>
        <dbReference type="Proteomes" id="UP000094626"/>
    </source>
</evidence>
<accession>A0A1D8ABZ3</accession>
<organism evidence="9 10">
    <name type="scientific">Novosphingobium resinovorum</name>
    <dbReference type="NCBI Taxonomy" id="158500"/>
    <lineage>
        <taxon>Bacteria</taxon>
        <taxon>Pseudomonadati</taxon>
        <taxon>Pseudomonadota</taxon>
        <taxon>Alphaproteobacteria</taxon>
        <taxon>Sphingomonadales</taxon>
        <taxon>Sphingomonadaceae</taxon>
        <taxon>Novosphingobium</taxon>
    </lineage>
</organism>
<dbReference type="EMBL" id="CP017076">
    <property type="protein sequence ID" value="AOR79640.1"/>
    <property type="molecule type" value="Genomic_DNA"/>
</dbReference>
<name>A0A1D8ABZ3_9SPHN</name>
<dbReference type="InterPro" id="IPR001036">
    <property type="entry name" value="Acrflvin-R"/>
</dbReference>
<feature type="transmembrane region" description="Helical" evidence="8">
    <location>
        <begin position="881"/>
        <end position="901"/>
    </location>
</feature>
<evidence type="ECO:0000256" key="3">
    <source>
        <dbReference type="ARBA" id="ARBA00022475"/>
    </source>
</evidence>
<dbReference type="Gene3D" id="3.30.70.1440">
    <property type="entry name" value="Multidrug efflux transporter AcrB pore domain"/>
    <property type="match status" value="1"/>
</dbReference>
<dbReference type="Pfam" id="PF00873">
    <property type="entry name" value="ACR_tran"/>
    <property type="match status" value="1"/>
</dbReference>
<dbReference type="SUPFAM" id="SSF82866">
    <property type="entry name" value="Multidrug efflux transporter AcrB transmembrane domain"/>
    <property type="match status" value="2"/>
</dbReference>
<dbReference type="Proteomes" id="UP000094626">
    <property type="component" value="Plasmid pSA1"/>
</dbReference>
<dbReference type="PRINTS" id="PR00702">
    <property type="entry name" value="ACRIFLAVINRP"/>
</dbReference>
<evidence type="ECO:0000256" key="8">
    <source>
        <dbReference type="SAM" id="Phobius"/>
    </source>
</evidence>
<dbReference type="KEGG" id="nre:BES08_22885"/>
<dbReference type="Gene3D" id="1.20.1640.10">
    <property type="entry name" value="Multidrug efflux transporter AcrB transmembrane domain"/>
    <property type="match status" value="2"/>
</dbReference>
<dbReference type="Gene3D" id="3.30.2090.10">
    <property type="entry name" value="Multidrug efflux transporter AcrB TolC docking domain, DN and DC subdomains"/>
    <property type="match status" value="2"/>
</dbReference>
<gene>
    <name evidence="9" type="ORF">BES08_22885</name>
</gene>
<comment type="subcellular location">
    <subcellularLocation>
        <location evidence="1">Cell inner membrane</location>
        <topology evidence="1">Multi-pass membrane protein</topology>
    </subcellularLocation>
</comment>
<protein>
    <submittedName>
        <fullName evidence="9">Acriflavine resistance protein B</fullName>
    </submittedName>
</protein>
<dbReference type="Gene3D" id="3.30.70.1430">
    <property type="entry name" value="Multidrug efflux transporter AcrB pore domain"/>
    <property type="match status" value="2"/>
</dbReference>
<keyword evidence="6 8" id="KW-1133">Transmembrane helix</keyword>
<feature type="transmembrane region" description="Helical" evidence="8">
    <location>
        <begin position="334"/>
        <end position="353"/>
    </location>
</feature>
<evidence type="ECO:0000256" key="2">
    <source>
        <dbReference type="ARBA" id="ARBA00022448"/>
    </source>
</evidence>
<evidence type="ECO:0000256" key="5">
    <source>
        <dbReference type="ARBA" id="ARBA00022692"/>
    </source>
</evidence>
<dbReference type="RefSeq" id="WP_069709469.1">
    <property type="nucleotide sequence ID" value="NZ_CP017076.1"/>
</dbReference>
<dbReference type="PANTHER" id="PTHR32063:SF21">
    <property type="entry name" value="MULTIDRUG RESISTANCE PROTEIN MDTB"/>
    <property type="match status" value="1"/>
</dbReference>
<dbReference type="FunFam" id="3.30.70.1430:FF:000001">
    <property type="entry name" value="Efflux pump membrane transporter"/>
    <property type="match status" value="1"/>
</dbReference>
<feature type="transmembrane region" description="Helical" evidence="8">
    <location>
        <begin position="431"/>
        <end position="457"/>
    </location>
</feature>
<geneLocation type="plasmid" evidence="9 10">
    <name>pSA1</name>
</geneLocation>
<feature type="transmembrane region" description="Helical" evidence="8">
    <location>
        <begin position="387"/>
        <end position="410"/>
    </location>
</feature>
<feature type="transmembrane region" description="Helical" evidence="8">
    <location>
        <begin position="529"/>
        <end position="548"/>
    </location>
</feature>
<dbReference type="GO" id="GO:0005886">
    <property type="term" value="C:plasma membrane"/>
    <property type="evidence" value="ECO:0007669"/>
    <property type="project" value="UniProtKB-SubCell"/>
</dbReference>
<dbReference type="AlphaFoldDB" id="A0A1D8ABZ3"/>
<feature type="transmembrane region" description="Helical" evidence="8">
    <location>
        <begin position="360"/>
        <end position="381"/>
    </location>
</feature>
<dbReference type="PANTHER" id="PTHR32063">
    <property type="match status" value="1"/>
</dbReference>
<proteinExistence type="predicted"/>
<keyword evidence="2" id="KW-0813">Transport</keyword>
<keyword evidence="7 8" id="KW-0472">Membrane</keyword>
<keyword evidence="9" id="KW-0614">Plasmid</keyword>
<feature type="transmembrane region" description="Helical" evidence="8">
    <location>
        <begin position="907"/>
        <end position="932"/>
    </location>
</feature>
<dbReference type="Gene3D" id="3.30.70.1320">
    <property type="entry name" value="Multidrug efflux transporter AcrB pore domain like"/>
    <property type="match status" value="1"/>
</dbReference>
<dbReference type="InterPro" id="IPR027463">
    <property type="entry name" value="AcrB_DN_DC_subdom"/>
</dbReference>
<feature type="transmembrane region" description="Helical" evidence="8">
    <location>
        <begin position="12"/>
        <end position="32"/>
    </location>
</feature>
<dbReference type="GO" id="GO:0042910">
    <property type="term" value="F:xenobiotic transmembrane transporter activity"/>
    <property type="evidence" value="ECO:0007669"/>
    <property type="project" value="TreeGrafter"/>
</dbReference>